<feature type="transmembrane region" description="Helical" evidence="7">
    <location>
        <begin position="310"/>
        <end position="328"/>
    </location>
</feature>
<dbReference type="GO" id="GO:0005886">
    <property type="term" value="C:plasma membrane"/>
    <property type="evidence" value="ECO:0007669"/>
    <property type="project" value="UniProtKB-SubCell"/>
</dbReference>
<evidence type="ECO:0000259" key="8">
    <source>
        <dbReference type="Pfam" id="PF01757"/>
    </source>
</evidence>
<sequence>MAGTKRQYGAIDIARYVSALLVVAIHVYPFVDMSPVFNQYFIAIVCRLAVPFFFVVSGYFFFRKIRRSETEENREKLKDYLWRIGKIYLIWTVIYLPYTIWNYASVGFSWQSIFSWVRDFFLNGSYYHLWFLPAMMLGMVIVWFLYEKRGMMFTLKVSLGLYVVGYLINIYAPYWETLPYVSILYGFFQKTLVTARDGFFFAPMFLSLGLLLAKTRRVRARAAGTAFAISMVLLVGEVAIYGKLGILEDLSCMFLMLIPAVFFLVDWLLVLRVPWNPGYRTLRQDSLLIYTSHILFARILLMILPGAHLAVYFLTLACAQGFAFLVTANMKRWPILRNLV</sequence>
<dbReference type="STRING" id="1702221.AALO17_24870"/>
<keyword evidence="5 7" id="KW-1133">Transmembrane helix</keyword>
<feature type="transmembrane region" description="Helical" evidence="7">
    <location>
        <begin position="12"/>
        <end position="31"/>
    </location>
</feature>
<keyword evidence="6 7" id="KW-0472">Membrane</keyword>
<evidence type="ECO:0000256" key="6">
    <source>
        <dbReference type="ARBA" id="ARBA00023136"/>
    </source>
</evidence>
<keyword evidence="3" id="KW-1003">Cell membrane</keyword>
<feature type="transmembrane region" description="Helical" evidence="7">
    <location>
        <begin position="37"/>
        <end position="62"/>
    </location>
</feature>
<evidence type="ECO:0000256" key="3">
    <source>
        <dbReference type="ARBA" id="ARBA00022475"/>
    </source>
</evidence>
<dbReference type="OrthoDB" id="5808342at2"/>
<dbReference type="KEGG" id="fro:AALO17_24870"/>
<dbReference type="InterPro" id="IPR002656">
    <property type="entry name" value="Acyl_transf_3_dom"/>
</dbReference>
<reference evidence="9 10" key="1">
    <citation type="journal article" date="2016" name="Gut Pathog.">
        <title>Whole genome sequencing of "Faecalibaculum rodentium" ALO17, isolated from C57BL/6J laboratory mouse feces.</title>
        <authorList>
            <person name="Lim S."/>
            <person name="Chang D.H."/>
            <person name="Ahn S."/>
            <person name="Kim B.C."/>
        </authorList>
    </citation>
    <scope>NUCLEOTIDE SEQUENCE [LARGE SCALE GENOMIC DNA]</scope>
    <source>
        <strain evidence="9 10">Alo17</strain>
    </source>
</reference>
<organism evidence="9 10">
    <name type="scientific">Faecalibaculum rodentium</name>
    <dbReference type="NCBI Taxonomy" id="1702221"/>
    <lineage>
        <taxon>Bacteria</taxon>
        <taxon>Bacillati</taxon>
        <taxon>Bacillota</taxon>
        <taxon>Erysipelotrichia</taxon>
        <taxon>Erysipelotrichales</taxon>
        <taxon>Erysipelotrichaceae</taxon>
        <taxon>Faecalibaculum</taxon>
    </lineage>
</organism>
<evidence type="ECO:0000256" key="4">
    <source>
        <dbReference type="ARBA" id="ARBA00022692"/>
    </source>
</evidence>
<evidence type="ECO:0000256" key="7">
    <source>
        <dbReference type="SAM" id="Phobius"/>
    </source>
</evidence>
<comment type="subcellular location">
    <subcellularLocation>
        <location evidence="1">Cell membrane</location>
        <topology evidence="1">Multi-pass membrane protein</topology>
    </subcellularLocation>
</comment>
<feature type="transmembrane region" description="Helical" evidence="7">
    <location>
        <begin position="153"/>
        <end position="172"/>
    </location>
</feature>
<evidence type="ECO:0000313" key="9">
    <source>
        <dbReference type="EMBL" id="AMK55621.1"/>
    </source>
</evidence>
<feature type="transmembrane region" description="Helical" evidence="7">
    <location>
        <begin position="83"/>
        <end position="104"/>
    </location>
</feature>
<comment type="similarity">
    <text evidence="2">Belongs to the acyltransferase 3 family.</text>
</comment>
<evidence type="ECO:0000256" key="2">
    <source>
        <dbReference type="ARBA" id="ARBA00007400"/>
    </source>
</evidence>
<evidence type="ECO:0000256" key="5">
    <source>
        <dbReference type="ARBA" id="ARBA00022989"/>
    </source>
</evidence>
<dbReference type="GO" id="GO:0016413">
    <property type="term" value="F:O-acetyltransferase activity"/>
    <property type="evidence" value="ECO:0007669"/>
    <property type="project" value="TreeGrafter"/>
</dbReference>
<dbReference type="RefSeq" id="WP_067559490.1">
    <property type="nucleotide sequence ID" value="NZ_CANRYF010000029.1"/>
</dbReference>
<dbReference type="Pfam" id="PF01757">
    <property type="entry name" value="Acyl_transf_3"/>
    <property type="match status" value="1"/>
</dbReference>
<feature type="domain" description="Acyltransferase 3" evidence="8">
    <location>
        <begin position="10"/>
        <end position="319"/>
    </location>
</feature>
<dbReference type="PANTHER" id="PTHR40074:SF2">
    <property type="entry name" value="O-ACETYLTRANSFERASE WECH"/>
    <property type="match status" value="1"/>
</dbReference>
<dbReference type="Proteomes" id="UP000069771">
    <property type="component" value="Chromosome"/>
</dbReference>
<evidence type="ECO:0000256" key="1">
    <source>
        <dbReference type="ARBA" id="ARBA00004651"/>
    </source>
</evidence>
<keyword evidence="4 7" id="KW-0812">Transmembrane</keyword>
<feature type="transmembrane region" description="Helical" evidence="7">
    <location>
        <begin position="192"/>
        <end position="213"/>
    </location>
</feature>
<dbReference type="AlphaFoldDB" id="A0A140DY94"/>
<accession>A0A140DY94</accession>
<keyword evidence="10" id="KW-1185">Reference proteome</keyword>
<dbReference type="PANTHER" id="PTHR40074">
    <property type="entry name" value="O-ACETYLTRANSFERASE WECH"/>
    <property type="match status" value="1"/>
</dbReference>
<dbReference type="PATRIC" id="fig|1702221.3.peg.2418"/>
<name>A0A140DY94_9FIRM</name>
<dbReference type="GeneID" id="78479001"/>
<dbReference type="InterPro" id="IPR036259">
    <property type="entry name" value="MFS_trans_sf"/>
</dbReference>
<feature type="transmembrane region" description="Helical" evidence="7">
    <location>
        <begin position="124"/>
        <end position="146"/>
    </location>
</feature>
<feature type="transmembrane region" description="Helical" evidence="7">
    <location>
        <begin position="287"/>
        <end position="304"/>
    </location>
</feature>
<dbReference type="EMBL" id="CP011391">
    <property type="protein sequence ID" value="AMK55621.1"/>
    <property type="molecule type" value="Genomic_DNA"/>
</dbReference>
<gene>
    <name evidence="9" type="ORF">AALO17_24870</name>
</gene>
<dbReference type="SUPFAM" id="SSF103473">
    <property type="entry name" value="MFS general substrate transporter"/>
    <property type="match status" value="1"/>
</dbReference>
<feature type="transmembrane region" description="Helical" evidence="7">
    <location>
        <begin position="220"/>
        <end position="241"/>
    </location>
</feature>
<evidence type="ECO:0000313" key="10">
    <source>
        <dbReference type="Proteomes" id="UP000069771"/>
    </source>
</evidence>
<feature type="transmembrane region" description="Helical" evidence="7">
    <location>
        <begin position="253"/>
        <end position="275"/>
    </location>
</feature>
<dbReference type="GO" id="GO:0009246">
    <property type="term" value="P:enterobacterial common antigen biosynthetic process"/>
    <property type="evidence" value="ECO:0007669"/>
    <property type="project" value="TreeGrafter"/>
</dbReference>
<proteinExistence type="inferred from homology"/>
<protein>
    <recommendedName>
        <fullName evidence="8">Acyltransferase 3 domain-containing protein</fullName>
    </recommendedName>
</protein>